<sequence length="120" mass="12907">MLAPGFIFLIFFCVQAALFFYGKSVAIQAAREGVSQLRLAQDAAVYQNISGGVADNTESFATTVGREALLDPVATPSYDEQAGRVSMTVRGHAITLVPFLQLNITETAHGPVERFEGDQP</sequence>
<proteinExistence type="predicted"/>
<comment type="caution">
    <text evidence="2">The sequence shown here is derived from an EMBL/GenBank/DDBJ whole genome shotgun (WGS) entry which is preliminary data.</text>
</comment>
<organism evidence="2 3">
    <name type="scientific">Knoellia koreensis</name>
    <dbReference type="NCBI Taxonomy" id="2730921"/>
    <lineage>
        <taxon>Bacteria</taxon>
        <taxon>Bacillati</taxon>
        <taxon>Actinomycetota</taxon>
        <taxon>Actinomycetes</taxon>
        <taxon>Micrococcales</taxon>
        <taxon>Intrasporangiaceae</taxon>
        <taxon>Knoellia</taxon>
    </lineage>
</organism>
<reference evidence="2 3" key="1">
    <citation type="submission" date="2020-04" db="EMBL/GenBank/DDBJ databases">
        <title>Knoellia sp. isolate from air conditioner.</title>
        <authorList>
            <person name="Chea S."/>
            <person name="Kim D.-U."/>
        </authorList>
    </citation>
    <scope>NUCLEOTIDE SEQUENCE [LARGE SCALE GENOMIC DNA]</scope>
    <source>
        <strain evidence="2 3">DB2414S</strain>
    </source>
</reference>
<evidence type="ECO:0000313" key="3">
    <source>
        <dbReference type="Proteomes" id="UP000588586"/>
    </source>
</evidence>
<accession>A0A849HFI2</accession>
<feature type="domain" description="TadE-like" evidence="1">
    <location>
        <begin position="1"/>
        <end position="34"/>
    </location>
</feature>
<protein>
    <submittedName>
        <fullName evidence="2">Pilus assembly protein</fullName>
    </submittedName>
</protein>
<dbReference type="Pfam" id="PF07811">
    <property type="entry name" value="TadE"/>
    <property type="match status" value="1"/>
</dbReference>
<dbReference type="EMBL" id="JABEPQ010000002">
    <property type="protein sequence ID" value="NNM46022.1"/>
    <property type="molecule type" value="Genomic_DNA"/>
</dbReference>
<dbReference type="InterPro" id="IPR012495">
    <property type="entry name" value="TadE-like_dom"/>
</dbReference>
<dbReference type="Proteomes" id="UP000588586">
    <property type="component" value="Unassembled WGS sequence"/>
</dbReference>
<name>A0A849HFI2_9MICO</name>
<evidence type="ECO:0000313" key="2">
    <source>
        <dbReference type="EMBL" id="NNM46022.1"/>
    </source>
</evidence>
<dbReference type="AlphaFoldDB" id="A0A849HFI2"/>
<gene>
    <name evidence="2" type="ORF">HJG52_08375</name>
</gene>
<keyword evidence="3" id="KW-1185">Reference proteome</keyword>
<evidence type="ECO:0000259" key="1">
    <source>
        <dbReference type="Pfam" id="PF07811"/>
    </source>
</evidence>